<dbReference type="Pfam" id="PF04014">
    <property type="entry name" value="MazE_antitoxin"/>
    <property type="match status" value="1"/>
</dbReference>
<dbReference type="SMART" id="SM00966">
    <property type="entry name" value="SpoVT_AbrB"/>
    <property type="match status" value="1"/>
</dbReference>
<evidence type="ECO:0000313" key="2">
    <source>
        <dbReference type="EMBL" id="KKS69786.1"/>
    </source>
</evidence>
<reference evidence="2 3" key="1">
    <citation type="journal article" date="2015" name="Nature">
        <title>rRNA introns, odd ribosomes, and small enigmatic genomes across a large radiation of phyla.</title>
        <authorList>
            <person name="Brown C.T."/>
            <person name="Hug L.A."/>
            <person name="Thomas B.C."/>
            <person name="Sharon I."/>
            <person name="Castelle C.J."/>
            <person name="Singh A."/>
            <person name="Wilkins M.J."/>
            <person name="Williams K.H."/>
            <person name="Banfield J.F."/>
        </authorList>
    </citation>
    <scope>NUCLEOTIDE SEQUENCE [LARGE SCALE GENOMIC DNA]</scope>
</reference>
<dbReference type="Gene3D" id="2.10.260.10">
    <property type="match status" value="1"/>
</dbReference>
<name>A0A0G1DG38_9BACT</name>
<evidence type="ECO:0000313" key="3">
    <source>
        <dbReference type="Proteomes" id="UP000034785"/>
    </source>
</evidence>
<dbReference type="InterPro" id="IPR007159">
    <property type="entry name" value="SpoVT-AbrB_dom"/>
</dbReference>
<dbReference type="EMBL" id="LCEJ01000045">
    <property type="protein sequence ID" value="KKS69786.1"/>
    <property type="molecule type" value="Genomic_DNA"/>
</dbReference>
<accession>A0A0G1DG38</accession>
<evidence type="ECO:0000259" key="1">
    <source>
        <dbReference type="SMART" id="SM00966"/>
    </source>
</evidence>
<dbReference type="AlphaFoldDB" id="A0A0G1DG38"/>
<dbReference type="InterPro" id="IPR037914">
    <property type="entry name" value="SpoVT-AbrB_sf"/>
</dbReference>
<sequence length="86" mass="9648">MSYMATITSKKQLTLPAELFRKVGFRVGQKVIVSEENGQLMLSSAEKLVEELAGSVPVPRKWKGKGIGSVINQAKDEYFKEKYKRA</sequence>
<dbReference type="GO" id="GO:0003677">
    <property type="term" value="F:DNA binding"/>
    <property type="evidence" value="ECO:0007669"/>
    <property type="project" value="InterPro"/>
</dbReference>
<protein>
    <recommendedName>
        <fullName evidence="1">SpoVT-AbrB domain-containing protein</fullName>
    </recommendedName>
</protein>
<organism evidence="2 3">
    <name type="scientific">Candidatus Daviesbacteria bacterium GW2011_GWA2_42_7</name>
    <dbReference type="NCBI Taxonomy" id="1618425"/>
    <lineage>
        <taxon>Bacteria</taxon>
        <taxon>Candidatus Daviesiibacteriota</taxon>
    </lineage>
</organism>
<comment type="caution">
    <text evidence="2">The sequence shown here is derived from an EMBL/GenBank/DDBJ whole genome shotgun (WGS) entry which is preliminary data.</text>
</comment>
<feature type="domain" description="SpoVT-AbrB" evidence="1">
    <location>
        <begin position="5"/>
        <end position="50"/>
    </location>
</feature>
<proteinExistence type="predicted"/>
<gene>
    <name evidence="2" type="ORF">UV41_C0045G0010</name>
</gene>
<dbReference type="Proteomes" id="UP000034785">
    <property type="component" value="Unassembled WGS sequence"/>
</dbReference>
<dbReference type="SUPFAM" id="SSF89447">
    <property type="entry name" value="AbrB/MazE/MraZ-like"/>
    <property type="match status" value="1"/>
</dbReference>